<evidence type="ECO:0000313" key="1">
    <source>
        <dbReference type="EMBL" id="KAH7943076.1"/>
    </source>
</evidence>
<evidence type="ECO:0008006" key="3">
    <source>
        <dbReference type="Google" id="ProtNLM"/>
    </source>
</evidence>
<comment type="caution">
    <text evidence="1">The sequence shown here is derived from an EMBL/GenBank/DDBJ whole genome shotgun (WGS) entry which is preliminary data.</text>
</comment>
<gene>
    <name evidence="1" type="ORF">HPB52_004893</name>
</gene>
<dbReference type="InterPro" id="IPR015971">
    <property type="entry name" value="Nucleocapsid_Phlebovirus"/>
</dbReference>
<sequence>MDDFHDLVSRGKFDYDGETEETTAAESLYGYEGFDARECVKTFNTMVNKGERATLCMYDVAVIAVVYLTRGTNLRSMRGTVSRADRFMLFKLITTYGLRSGKQPVDVLSLARVSLTFATVTVTVAMYFKDHLPVPNSEMSRVVRDYPAAMMTTAFAGLIPQGMAYTEIIRDAHYLYLGELFNRIDARLRLAPNWYVFESFAAHASALQESYPLDQTQRVALMEEWGILVGGVCSEAVIKAAMLFREDYVRPVHV</sequence>
<proteinExistence type="predicted"/>
<dbReference type="Proteomes" id="UP000821837">
    <property type="component" value="Unassembled WGS sequence"/>
</dbReference>
<dbReference type="InterPro" id="IPR009522">
    <property type="entry name" value="Capsid_Phlebovir/Tenuivir"/>
</dbReference>
<name>A0A9D4SRM6_RHISA</name>
<dbReference type="Pfam" id="PF05733">
    <property type="entry name" value="Tenui_N"/>
    <property type="match status" value="1"/>
</dbReference>
<dbReference type="VEuPathDB" id="VectorBase:RSAN_027300"/>
<dbReference type="EMBL" id="JABSTV010001253">
    <property type="protein sequence ID" value="KAH7943076.1"/>
    <property type="molecule type" value="Genomic_DNA"/>
</dbReference>
<reference evidence="1" key="2">
    <citation type="submission" date="2021-09" db="EMBL/GenBank/DDBJ databases">
        <authorList>
            <person name="Jia N."/>
            <person name="Wang J."/>
            <person name="Shi W."/>
            <person name="Du L."/>
            <person name="Sun Y."/>
            <person name="Zhan W."/>
            <person name="Jiang J."/>
            <person name="Wang Q."/>
            <person name="Zhang B."/>
            <person name="Ji P."/>
            <person name="Sakyi L.B."/>
            <person name="Cui X."/>
            <person name="Yuan T."/>
            <person name="Jiang B."/>
            <person name="Yang W."/>
            <person name="Lam T.T.-Y."/>
            <person name="Chang Q."/>
            <person name="Ding S."/>
            <person name="Wang X."/>
            <person name="Zhu J."/>
            <person name="Ruan X."/>
            <person name="Zhao L."/>
            <person name="Wei J."/>
            <person name="Que T."/>
            <person name="Du C."/>
            <person name="Cheng J."/>
            <person name="Dai P."/>
            <person name="Han X."/>
            <person name="Huang E."/>
            <person name="Gao Y."/>
            <person name="Liu J."/>
            <person name="Shao H."/>
            <person name="Ye R."/>
            <person name="Li L."/>
            <person name="Wei W."/>
            <person name="Wang X."/>
            <person name="Wang C."/>
            <person name="Huo Q."/>
            <person name="Li W."/>
            <person name="Guo W."/>
            <person name="Chen H."/>
            <person name="Chen S."/>
            <person name="Zhou L."/>
            <person name="Zhou L."/>
            <person name="Ni X."/>
            <person name="Tian J."/>
            <person name="Zhou Y."/>
            <person name="Sheng Y."/>
            <person name="Liu T."/>
            <person name="Pan Y."/>
            <person name="Xia L."/>
            <person name="Li J."/>
            <person name="Zhao F."/>
            <person name="Cao W."/>
        </authorList>
    </citation>
    <scope>NUCLEOTIDE SEQUENCE</scope>
    <source>
        <strain evidence="1">Rsan-2018</strain>
        <tissue evidence="1">Larvae</tissue>
    </source>
</reference>
<accession>A0A9D4SRM6</accession>
<reference evidence="1" key="1">
    <citation type="journal article" date="2020" name="Cell">
        <title>Large-Scale Comparative Analyses of Tick Genomes Elucidate Their Genetic Diversity and Vector Capacities.</title>
        <authorList>
            <consortium name="Tick Genome and Microbiome Consortium (TIGMIC)"/>
            <person name="Jia N."/>
            <person name="Wang J."/>
            <person name="Shi W."/>
            <person name="Du L."/>
            <person name="Sun Y."/>
            <person name="Zhan W."/>
            <person name="Jiang J.F."/>
            <person name="Wang Q."/>
            <person name="Zhang B."/>
            <person name="Ji P."/>
            <person name="Bell-Sakyi L."/>
            <person name="Cui X.M."/>
            <person name="Yuan T.T."/>
            <person name="Jiang B.G."/>
            <person name="Yang W.F."/>
            <person name="Lam T.T."/>
            <person name="Chang Q.C."/>
            <person name="Ding S.J."/>
            <person name="Wang X.J."/>
            <person name="Zhu J.G."/>
            <person name="Ruan X.D."/>
            <person name="Zhao L."/>
            <person name="Wei J.T."/>
            <person name="Ye R.Z."/>
            <person name="Que T.C."/>
            <person name="Du C.H."/>
            <person name="Zhou Y.H."/>
            <person name="Cheng J.X."/>
            <person name="Dai P.F."/>
            <person name="Guo W.B."/>
            <person name="Han X.H."/>
            <person name="Huang E.J."/>
            <person name="Li L.F."/>
            <person name="Wei W."/>
            <person name="Gao Y.C."/>
            <person name="Liu J.Z."/>
            <person name="Shao H.Z."/>
            <person name="Wang X."/>
            <person name="Wang C.C."/>
            <person name="Yang T.C."/>
            <person name="Huo Q.B."/>
            <person name="Li W."/>
            <person name="Chen H.Y."/>
            <person name="Chen S.E."/>
            <person name="Zhou L.G."/>
            <person name="Ni X.B."/>
            <person name="Tian J.H."/>
            <person name="Sheng Y."/>
            <person name="Liu T."/>
            <person name="Pan Y.S."/>
            <person name="Xia L.Y."/>
            <person name="Li J."/>
            <person name="Zhao F."/>
            <person name="Cao W.C."/>
        </authorList>
    </citation>
    <scope>NUCLEOTIDE SEQUENCE</scope>
    <source>
        <strain evidence="1">Rsan-2018</strain>
    </source>
</reference>
<dbReference type="GO" id="GO:0003723">
    <property type="term" value="F:RNA binding"/>
    <property type="evidence" value="ECO:0007669"/>
    <property type="project" value="InterPro"/>
</dbReference>
<protein>
    <recommendedName>
        <fullName evidence="3">Nucleoprotein</fullName>
    </recommendedName>
</protein>
<evidence type="ECO:0000313" key="2">
    <source>
        <dbReference type="Proteomes" id="UP000821837"/>
    </source>
</evidence>
<organism evidence="1 2">
    <name type="scientific">Rhipicephalus sanguineus</name>
    <name type="common">Brown dog tick</name>
    <name type="synonym">Ixodes sanguineus</name>
    <dbReference type="NCBI Taxonomy" id="34632"/>
    <lineage>
        <taxon>Eukaryota</taxon>
        <taxon>Metazoa</taxon>
        <taxon>Ecdysozoa</taxon>
        <taxon>Arthropoda</taxon>
        <taxon>Chelicerata</taxon>
        <taxon>Arachnida</taxon>
        <taxon>Acari</taxon>
        <taxon>Parasitiformes</taxon>
        <taxon>Ixodida</taxon>
        <taxon>Ixodoidea</taxon>
        <taxon>Ixodidae</taxon>
        <taxon>Rhipicephalinae</taxon>
        <taxon>Rhipicephalus</taxon>
        <taxon>Rhipicephalus</taxon>
    </lineage>
</organism>
<keyword evidence="2" id="KW-1185">Reference proteome</keyword>
<dbReference type="PIRSF" id="PIRSF003953">
    <property type="entry name" value="N_PhelboV"/>
    <property type="match status" value="1"/>
</dbReference>
<dbReference type="AlphaFoldDB" id="A0A9D4SRM6"/>